<gene>
    <name evidence="2" type="ORF">PoB_002017800</name>
</gene>
<organism evidence="2 3">
    <name type="scientific">Plakobranchus ocellatus</name>
    <dbReference type="NCBI Taxonomy" id="259542"/>
    <lineage>
        <taxon>Eukaryota</taxon>
        <taxon>Metazoa</taxon>
        <taxon>Spiralia</taxon>
        <taxon>Lophotrochozoa</taxon>
        <taxon>Mollusca</taxon>
        <taxon>Gastropoda</taxon>
        <taxon>Heterobranchia</taxon>
        <taxon>Euthyneura</taxon>
        <taxon>Panpulmonata</taxon>
        <taxon>Sacoglossa</taxon>
        <taxon>Placobranchoidea</taxon>
        <taxon>Plakobranchidae</taxon>
        <taxon>Plakobranchus</taxon>
    </lineage>
</organism>
<comment type="caution">
    <text evidence="2">The sequence shown here is derived from an EMBL/GenBank/DDBJ whole genome shotgun (WGS) entry which is preliminary data.</text>
</comment>
<feature type="region of interest" description="Disordered" evidence="1">
    <location>
        <begin position="32"/>
        <end position="57"/>
    </location>
</feature>
<protein>
    <submittedName>
        <fullName evidence="2">Uncharacterized protein</fullName>
    </submittedName>
</protein>
<dbReference type="Proteomes" id="UP000735302">
    <property type="component" value="Unassembled WGS sequence"/>
</dbReference>
<evidence type="ECO:0000256" key="1">
    <source>
        <dbReference type="SAM" id="MobiDB-lite"/>
    </source>
</evidence>
<evidence type="ECO:0000313" key="3">
    <source>
        <dbReference type="Proteomes" id="UP000735302"/>
    </source>
</evidence>
<evidence type="ECO:0000313" key="2">
    <source>
        <dbReference type="EMBL" id="GFN93672.1"/>
    </source>
</evidence>
<reference evidence="2 3" key="1">
    <citation type="journal article" date="2021" name="Elife">
        <title>Chloroplast acquisition without the gene transfer in kleptoplastic sea slugs, Plakobranchus ocellatus.</title>
        <authorList>
            <person name="Maeda T."/>
            <person name="Takahashi S."/>
            <person name="Yoshida T."/>
            <person name="Shimamura S."/>
            <person name="Takaki Y."/>
            <person name="Nagai Y."/>
            <person name="Toyoda A."/>
            <person name="Suzuki Y."/>
            <person name="Arimoto A."/>
            <person name="Ishii H."/>
            <person name="Satoh N."/>
            <person name="Nishiyama T."/>
            <person name="Hasebe M."/>
            <person name="Maruyama T."/>
            <person name="Minagawa J."/>
            <person name="Obokata J."/>
            <person name="Shigenobu S."/>
        </authorList>
    </citation>
    <scope>NUCLEOTIDE SEQUENCE [LARGE SCALE GENOMIC DNA]</scope>
</reference>
<accession>A0AAV3ZGF2</accession>
<dbReference type="AlphaFoldDB" id="A0AAV3ZGF2"/>
<keyword evidence="3" id="KW-1185">Reference proteome</keyword>
<dbReference type="EMBL" id="BLXT01002363">
    <property type="protein sequence ID" value="GFN93672.1"/>
    <property type="molecule type" value="Genomic_DNA"/>
</dbReference>
<name>A0AAV3ZGF2_9GAST</name>
<proteinExistence type="predicted"/>
<sequence length="112" mass="12376">MSSTHFLLETFNVIVCRAVPMISLAFSVCPSPGAGRRSPCYKPKGGTRPEGDLKRKTQVAKRLRMVRMKIGGSTNPKTVERSSGHLSDHLIEVIPETAHHVMMDEHYGRSSS</sequence>